<keyword evidence="1" id="KW-1133">Transmembrane helix</keyword>
<reference evidence="2" key="1">
    <citation type="submission" date="2022-09" db="EMBL/GenBank/DDBJ databases">
        <title>Aureispira anguillicida sp. nov., isolated from Leptocephalus of Japanese eel Anguilla japonica.</title>
        <authorList>
            <person name="Yuasa K."/>
            <person name="Mekata T."/>
            <person name="Ikunari K."/>
        </authorList>
    </citation>
    <scope>NUCLEOTIDE SEQUENCE</scope>
    <source>
        <strain evidence="2">EL160426</strain>
    </source>
</reference>
<proteinExistence type="predicted"/>
<keyword evidence="3" id="KW-1185">Reference proteome</keyword>
<keyword evidence="1" id="KW-0472">Membrane</keyword>
<accession>A0A916DTD4</accession>
<keyword evidence="1" id="KW-0812">Transmembrane</keyword>
<evidence type="ECO:0000313" key="3">
    <source>
        <dbReference type="Proteomes" id="UP001060919"/>
    </source>
</evidence>
<dbReference type="KEGG" id="aup:AsAng_0038770"/>
<organism evidence="2 3">
    <name type="scientific">Aureispira anguillae</name>
    <dbReference type="NCBI Taxonomy" id="2864201"/>
    <lineage>
        <taxon>Bacteria</taxon>
        <taxon>Pseudomonadati</taxon>
        <taxon>Bacteroidota</taxon>
        <taxon>Saprospiria</taxon>
        <taxon>Saprospirales</taxon>
        <taxon>Saprospiraceae</taxon>
        <taxon>Aureispira</taxon>
    </lineage>
</organism>
<feature type="transmembrane region" description="Helical" evidence="1">
    <location>
        <begin position="35"/>
        <end position="55"/>
    </location>
</feature>
<dbReference type="EMBL" id="AP026867">
    <property type="protein sequence ID" value="BDS13149.1"/>
    <property type="molecule type" value="Genomic_DNA"/>
</dbReference>
<evidence type="ECO:0000313" key="2">
    <source>
        <dbReference type="EMBL" id="BDS13149.1"/>
    </source>
</evidence>
<name>A0A916DTD4_9BACT</name>
<gene>
    <name evidence="2" type="ORF">AsAng_0038770</name>
</gene>
<dbReference type="AlphaFoldDB" id="A0A916DTD4"/>
<dbReference type="Proteomes" id="UP001060919">
    <property type="component" value="Chromosome"/>
</dbReference>
<sequence length="59" mass="6883">MAEPLLIKNKIRAYSKLNTAKNKKNQPEHIKLVGYFLYFIFIGTSSPRPIILYGINFRI</sequence>
<evidence type="ECO:0000256" key="1">
    <source>
        <dbReference type="SAM" id="Phobius"/>
    </source>
</evidence>
<protein>
    <submittedName>
        <fullName evidence="2">Uncharacterized protein</fullName>
    </submittedName>
</protein>